<dbReference type="Gene3D" id="1.10.10.10">
    <property type="entry name" value="Winged helix-like DNA-binding domain superfamily/Winged helix DNA-binding domain"/>
    <property type="match status" value="1"/>
</dbReference>
<gene>
    <name evidence="5" type="ORF">DKG74_16190</name>
</gene>
<keyword evidence="6" id="KW-1185">Reference proteome</keyword>
<dbReference type="OrthoDB" id="9812290at2"/>
<dbReference type="PANTHER" id="PTHR43537:SF41">
    <property type="entry name" value="TRANSCRIPTIONAL REGULATORY PROTEIN"/>
    <property type="match status" value="1"/>
</dbReference>
<dbReference type="RefSeq" id="WP_109907218.1">
    <property type="nucleotide sequence ID" value="NZ_QGLE01000010.1"/>
</dbReference>
<dbReference type="InterPro" id="IPR036390">
    <property type="entry name" value="WH_DNA-bd_sf"/>
</dbReference>
<proteinExistence type="predicted"/>
<sequence>MDIADLIARDRPRFRTATAFVESVLREAILSGALPGGTPLRQEELAAGFAVSRMPVREALRQLEAQALVDFTPHKGAVVTDISAQDAADNYAIRAALEPAALRLSVPHLTHEDFDRAEALIAEMDAEGDLARLGELNRRFHLTLYARAGRPRLLALVEQHLAAADRYLRFHFAALGRDHMAQDEHAALLAAARAGDAEGAARIAQAHVETAARNIEAFFARR</sequence>
<keyword evidence="2" id="KW-0238">DNA-binding</keyword>
<dbReference type="InterPro" id="IPR000524">
    <property type="entry name" value="Tscrpt_reg_HTH_GntR"/>
</dbReference>
<evidence type="ECO:0000256" key="2">
    <source>
        <dbReference type="ARBA" id="ARBA00023125"/>
    </source>
</evidence>
<dbReference type="AlphaFoldDB" id="A0A317E242"/>
<dbReference type="Pfam" id="PF00392">
    <property type="entry name" value="GntR"/>
    <property type="match status" value="1"/>
</dbReference>
<organism evidence="5 6">
    <name type="scientific">Zavarzinia aquatilis</name>
    <dbReference type="NCBI Taxonomy" id="2211142"/>
    <lineage>
        <taxon>Bacteria</taxon>
        <taxon>Pseudomonadati</taxon>
        <taxon>Pseudomonadota</taxon>
        <taxon>Alphaproteobacteria</taxon>
        <taxon>Rhodospirillales</taxon>
        <taxon>Zavarziniaceae</taxon>
        <taxon>Zavarzinia</taxon>
    </lineage>
</organism>
<protein>
    <submittedName>
        <fullName evidence="5">GntR family transcriptional regulator</fullName>
    </submittedName>
</protein>
<dbReference type="PANTHER" id="PTHR43537">
    <property type="entry name" value="TRANSCRIPTIONAL REGULATOR, GNTR FAMILY"/>
    <property type="match status" value="1"/>
</dbReference>
<dbReference type="InterPro" id="IPR011711">
    <property type="entry name" value="GntR_C"/>
</dbReference>
<keyword evidence="3" id="KW-0804">Transcription</keyword>
<evidence type="ECO:0000256" key="1">
    <source>
        <dbReference type="ARBA" id="ARBA00023015"/>
    </source>
</evidence>
<evidence type="ECO:0000313" key="5">
    <source>
        <dbReference type="EMBL" id="PWR20220.1"/>
    </source>
</evidence>
<dbReference type="SUPFAM" id="SSF46785">
    <property type="entry name" value="Winged helix' DNA-binding domain"/>
    <property type="match status" value="1"/>
</dbReference>
<comment type="caution">
    <text evidence="5">The sequence shown here is derived from an EMBL/GenBank/DDBJ whole genome shotgun (WGS) entry which is preliminary data.</text>
</comment>
<dbReference type="PROSITE" id="PS50949">
    <property type="entry name" value="HTH_GNTR"/>
    <property type="match status" value="1"/>
</dbReference>
<feature type="domain" description="HTH gntR-type" evidence="4">
    <location>
        <begin position="15"/>
        <end position="82"/>
    </location>
</feature>
<dbReference type="SMART" id="SM00345">
    <property type="entry name" value="HTH_GNTR"/>
    <property type="match status" value="1"/>
</dbReference>
<accession>A0A317E242</accession>
<dbReference type="SMART" id="SM00895">
    <property type="entry name" value="FCD"/>
    <property type="match status" value="1"/>
</dbReference>
<keyword evidence="1" id="KW-0805">Transcription regulation</keyword>
<dbReference type="GO" id="GO:0003677">
    <property type="term" value="F:DNA binding"/>
    <property type="evidence" value="ECO:0007669"/>
    <property type="project" value="UniProtKB-KW"/>
</dbReference>
<evidence type="ECO:0000259" key="4">
    <source>
        <dbReference type="PROSITE" id="PS50949"/>
    </source>
</evidence>
<reference evidence="5 6" key="1">
    <citation type="submission" date="2018-05" db="EMBL/GenBank/DDBJ databases">
        <title>Zavarzinia sp. HR-AS.</title>
        <authorList>
            <person name="Lee Y."/>
            <person name="Jeon C.O."/>
        </authorList>
    </citation>
    <scope>NUCLEOTIDE SEQUENCE [LARGE SCALE GENOMIC DNA]</scope>
    <source>
        <strain evidence="5 6">HR-AS</strain>
    </source>
</reference>
<dbReference type="CDD" id="cd07377">
    <property type="entry name" value="WHTH_GntR"/>
    <property type="match status" value="1"/>
</dbReference>
<dbReference type="SUPFAM" id="SSF48008">
    <property type="entry name" value="GntR ligand-binding domain-like"/>
    <property type="match status" value="1"/>
</dbReference>
<name>A0A317E242_9PROT</name>
<dbReference type="InterPro" id="IPR008920">
    <property type="entry name" value="TF_FadR/GntR_C"/>
</dbReference>
<dbReference type="GO" id="GO:0003700">
    <property type="term" value="F:DNA-binding transcription factor activity"/>
    <property type="evidence" value="ECO:0007669"/>
    <property type="project" value="InterPro"/>
</dbReference>
<dbReference type="EMBL" id="QGLE01000010">
    <property type="protein sequence ID" value="PWR20220.1"/>
    <property type="molecule type" value="Genomic_DNA"/>
</dbReference>
<dbReference type="InterPro" id="IPR036388">
    <property type="entry name" value="WH-like_DNA-bd_sf"/>
</dbReference>
<dbReference type="Gene3D" id="1.20.120.530">
    <property type="entry name" value="GntR ligand-binding domain-like"/>
    <property type="match status" value="1"/>
</dbReference>
<dbReference type="Proteomes" id="UP000245461">
    <property type="component" value="Unassembled WGS sequence"/>
</dbReference>
<dbReference type="Pfam" id="PF07729">
    <property type="entry name" value="FCD"/>
    <property type="match status" value="1"/>
</dbReference>
<evidence type="ECO:0000313" key="6">
    <source>
        <dbReference type="Proteomes" id="UP000245461"/>
    </source>
</evidence>
<evidence type="ECO:0000256" key="3">
    <source>
        <dbReference type="ARBA" id="ARBA00023163"/>
    </source>
</evidence>